<evidence type="ECO:0000256" key="3">
    <source>
        <dbReference type="ARBA" id="ARBA00022692"/>
    </source>
</evidence>
<dbReference type="Proteomes" id="UP000824540">
    <property type="component" value="Unassembled WGS sequence"/>
</dbReference>
<dbReference type="Gene3D" id="2.60.120.920">
    <property type="match status" value="1"/>
</dbReference>
<evidence type="ECO:0000259" key="12">
    <source>
        <dbReference type="PROSITE" id="PS50188"/>
    </source>
</evidence>
<comment type="caution">
    <text evidence="14">The sequence shown here is derived from an EMBL/GenBank/DDBJ whole genome shotgun (WGS) entry which is preliminary data.</text>
</comment>
<dbReference type="SMART" id="SM00449">
    <property type="entry name" value="SPRY"/>
    <property type="match status" value="1"/>
</dbReference>
<keyword evidence="15" id="KW-1185">Reference proteome</keyword>
<dbReference type="InterPro" id="IPR043136">
    <property type="entry name" value="B30.2/SPRY_sf"/>
</dbReference>
<keyword evidence="4" id="KW-0732">Signal</keyword>
<dbReference type="GO" id="GO:0009897">
    <property type="term" value="C:external side of plasma membrane"/>
    <property type="evidence" value="ECO:0007669"/>
    <property type="project" value="TreeGrafter"/>
</dbReference>
<organism evidence="14 15">
    <name type="scientific">Albula glossodonta</name>
    <name type="common">roundjaw bonefish</name>
    <dbReference type="NCBI Taxonomy" id="121402"/>
    <lineage>
        <taxon>Eukaryota</taxon>
        <taxon>Metazoa</taxon>
        <taxon>Chordata</taxon>
        <taxon>Craniata</taxon>
        <taxon>Vertebrata</taxon>
        <taxon>Euteleostomi</taxon>
        <taxon>Actinopterygii</taxon>
        <taxon>Neopterygii</taxon>
        <taxon>Teleostei</taxon>
        <taxon>Albuliformes</taxon>
        <taxon>Albulidae</taxon>
        <taxon>Albula</taxon>
    </lineage>
</organism>
<evidence type="ECO:0000256" key="6">
    <source>
        <dbReference type="ARBA" id="ARBA00023136"/>
    </source>
</evidence>
<dbReference type="InterPro" id="IPR013783">
    <property type="entry name" value="Ig-like_fold"/>
</dbReference>
<dbReference type="InterPro" id="IPR050504">
    <property type="entry name" value="IgSF_BTN/MOG"/>
</dbReference>
<dbReference type="GO" id="GO:0042110">
    <property type="term" value="P:T cell activation"/>
    <property type="evidence" value="ECO:0007669"/>
    <property type="project" value="UniProtKB-ARBA"/>
</dbReference>
<dbReference type="InterPro" id="IPR003877">
    <property type="entry name" value="SPRY_dom"/>
</dbReference>
<comment type="subcellular location">
    <subcellularLocation>
        <location evidence="1">Membrane</location>
        <topology evidence="1">Single-pass type I membrane protein</topology>
    </subcellularLocation>
</comment>
<dbReference type="InterPro" id="IPR013106">
    <property type="entry name" value="Ig_V-set"/>
</dbReference>
<sequence length="501" mass="57488">MYIMLLKLLTARDEPILSYNHHKPPQINMKPCFAEFLHFLLLLAFEKFTAGQTVETVPPSLQPIVGVWNHSMTLPCHIRPPQSAVGLHVRWFRQRFDRPLHLYRYGHDDTALQDPAYQGRTQLFQEELRNGNVSLSLTDLHPSDSGVYHCFVEGDSWNDQWNVHLLIPVTGSQPTVSIDTTGNPKLVCRSEGWFPEPKVTWWDKRGVAVTPHTTWEQDSQGLLSVTSVIDIQKKSNVFSCMVTAGGESQQSKLHITEDFYPLVSLWKVLFILMLSLPCISIPVLFRAWRKLNEKYQYICNAVPIRLEKELAALRQPIKSEWGSICACAATVTLDPDTAYCRLVLTANGKEVYLGEKWLHLPEDAGRFKQYPYILGKEGYCSGRHYWEVEVGSKRWWYVGVCRESVNRDGEMDTIPSKGYWTMELRDEETYRVGGNSLSLREKPHRVGVYLDYENGQLSFYNAKSTSHIHTLNDHFTETLYPFFYTGVIGGDIPLTICPIEH</sequence>
<dbReference type="SMART" id="SM00406">
    <property type="entry name" value="IGv"/>
    <property type="match status" value="1"/>
</dbReference>
<accession>A0A8T2PPA7</accession>
<evidence type="ECO:0000256" key="11">
    <source>
        <dbReference type="SAM" id="Phobius"/>
    </source>
</evidence>
<dbReference type="GO" id="GO:0050852">
    <property type="term" value="P:T cell receptor signaling pathway"/>
    <property type="evidence" value="ECO:0007669"/>
    <property type="project" value="TreeGrafter"/>
</dbReference>
<dbReference type="PROSITE" id="PS50835">
    <property type="entry name" value="IG_LIKE"/>
    <property type="match status" value="2"/>
</dbReference>
<evidence type="ECO:0000256" key="5">
    <source>
        <dbReference type="ARBA" id="ARBA00022989"/>
    </source>
</evidence>
<evidence type="ECO:0008006" key="16">
    <source>
        <dbReference type="Google" id="ProtNLM"/>
    </source>
</evidence>
<feature type="domain" description="Ig-like" evidence="13">
    <location>
        <begin position="168"/>
        <end position="256"/>
    </location>
</feature>
<dbReference type="GO" id="GO:0050863">
    <property type="term" value="P:regulation of T cell activation"/>
    <property type="evidence" value="ECO:0007669"/>
    <property type="project" value="UniProtKB-ARBA"/>
</dbReference>
<comment type="similarity">
    <text evidence="2">Belongs to the immunoglobulin superfamily. BTN/MOG family.</text>
</comment>
<evidence type="ECO:0000256" key="1">
    <source>
        <dbReference type="ARBA" id="ARBA00004479"/>
    </source>
</evidence>
<feature type="domain" description="B30.2/SPRY" evidence="12">
    <location>
        <begin position="311"/>
        <end position="501"/>
    </location>
</feature>
<dbReference type="GO" id="GO:0001817">
    <property type="term" value="P:regulation of cytokine production"/>
    <property type="evidence" value="ECO:0007669"/>
    <property type="project" value="TreeGrafter"/>
</dbReference>
<dbReference type="AlphaFoldDB" id="A0A8T2PPA7"/>
<dbReference type="GO" id="GO:1903037">
    <property type="term" value="P:regulation of leukocyte cell-cell adhesion"/>
    <property type="evidence" value="ECO:0007669"/>
    <property type="project" value="UniProtKB-ARBA"/>
</dbReference>
<dbReference type="Pfam" id="PF07686">
    <property type="entry name" value="V-set"/>
    <property type="match status" value="1"/>
</dbReference>
<evidence type="ECO:0000256" key="7">
    <source>
        <dbReference type="ARBA" id="ARBA00023157"/>
    </source>
</evidence>
<dbReference type="SMART" id="SM00589">
    <property type="entry name" value="PRY"/>
    <property type="match status" value="1"/>
</dbReference>
<dbReference type="InterPro" id="IPR007110">
    <property type="entry name" value="Ig-like_dom"/>
</dbReference>
<dbReference type="EMBL" id="JAFBMS010000004">
    <property type="protein sequence ID" value="KAG9353183.1"/>
    <property type="molecule type" value="Genomic_DNA"/>
</dbReference>
<dbReference type="InterPro" id="IPR036179">
    <property type="entry name" value="Ig-like_dom_sf"/>
</dbReference>
<keyword evidence="9" id="KW-0393">Immunoglobulin domain</keyword>
<dbReference type="PANTHER" id="PTHR24100:SF130">
    <property type="entry name" value="BUTYROPHILIN-LIKE PROTEIN 9"/>
    <property type="match status" value="1"/>
</dbReference>
<keyword evidence="5 11" id="KW-1133">Transmembrane helix</keyword>
<dbReference type="Pfam" id="PF13765">
    <property type="entry name" value="PRY"/>
    <property type="match status" value="1"/>
</dbReference>
<keyword evidence="6 11" id="KW-0472">Membrane</keyword>
<dbReference type="PROSITE" id="PS50188">
    <property type="entry name" value="B302_SPRY"/>
    <property type="match status" value="1"/>
</dbReference>
<dbReference type="InterPro" id="IPR001870">
    <property type="entry name" value="B30.2/SPRY"/>
</dbReference>
<dbReference type="OrthoDB" id="10055806at2759"/>
<evidence type="ECO:0000259" key="13">
    <source>
        <dbReference type="PROSITE" id="PS50835"/>
    </source>
</evidence>
<dbReference type="FunFam" id="2.60.40.10:FF:000088">
    <property type="entry name" value="Butyrophilin subfamily 1 member A1"/>
    <property type="match status" value="1"/>
</dbReference>
<dbReference type="InterPro" id="IPR013320">
    <property type="entry name" value="ConA-like_dom_sf"/>
</dbReference>
<evidence type="ECO:0000256" key="2">
    <source>
        <dbReference type="ARBA" id="ARBA00007591"/>
    </source>
</evidence>
<keyword evidence="3 11" id="KW-0812">Transmembrane</keyword>
<name>A0A8T2PPA7_9TELE</name>
<dbReference type="FunFam" id="2.60.40.10:FF:000142">
    <property type="entry name" value="V-set domain-containing T-cell activation inhibitor 1"/>
    <property type="match status" value="1"/>
</dbReference>
<dbReference type="SMART" id="SM00409">
    <property type="entry name" value="IG"/>
    <property type="match status" value="1"/>
</dbReference>
<evidence type="ECO:0000256" key="10">
    <source>
        <dbReference type="ARBA" id="ARBA00038221"/>
    </source>
</evidence>
<dbReference type="InterPro" id="IPR053896">
    <property type="entry name" value="BTN3A2-like_Ig-C"/>
</dbReference>
<protein>
    <recommendedName>
        <fullName evidence="16">Butyrophilin subfamily 1 member A1-like</fullName>
    </recommendedName>
</protein>
<dbReference type="InterPro" id="IPR003879">
    <property type="entry name" value="Butyrophylin_SPRY"/>
</dbReference>
<gene>
    <name evidence="14" type="ORF">JZ751_017759</name>
</gene>
<dbReference type="Pfam" id="PF00622">
    <property type="entry name" value="SPRY"/>
    <property type="match status" value="1"/>
</dbReference>
<dbReference type="Gene3D" id="2.60.40.10">
    <property type="entry name" value="Immunoglobulins"/>
    <property type="match status" value="2"/>
</dbReference>
<proteinExistence type="inferred from homology"/>
<evidence type="ECO:0000256" key="8">
    <source>
        <dbReference type="ARBA" id="ARBA00023180"/>
    </source>
</evidence>
<comment type="similarity">
    <text evidence="10">Belongs to the SKINT family.</text>
</comment>
<dbReference type="PRINTS" id="PR01407">
    <property type="entry name" value="BUTYPHLNCDUF"/>
</dbReference>
<evidence type="ECO:0000256" key="4">
    <source>
        <dbReference type="ARBA" id="ARBA00022729"/>
    </source>
</evidence>
<reference evidence="14" key="1">
    <citation type="thesis" date="2021" institute="BYU ScholarsArchive" country="Provo, UT, USA">
        <title>Applications of and Algorithms for Genome Assembly and Genomic Analyses with an Emphasis on Marine Teleosts.</title>
        <authorList>
            <person name="Pickett B.D."/>
        </authorList>
    </citation>
    <scope>NUCLEOTIDE SEQUENCE</scope>
    <source>
        <strain evidence="14">HI-2016</strain>
    </source>
</reference>
<dbReference type="PANTHER" id="PTHR24100">
    <property type="entry name" value="BUTYROPHILIN"/>
    <property type="match status" value="1"/>
</dbReference>
<keyword evidence="8" id="KW-0325">Glycoprotein</keyword>
<dbReference type="Pfam" id="PF22705">
    <property type="entry name" value="C2-set_3"/>
    <property type="match status" value="1"/>
</dbReference>
<dbReference type="CDD" id="cd13733">
    <property type="entry name" value="SPRY_PRY_C-I_1"/>
    <property type="match status" value="1"/>
</dbReference>
<dbReference type="FunFam" id="2.60.120.920:FF:000004">
    <property type="entry name" value="Butyrophilin subfamily 1 member A1"/>
    <property type="match status" value="1"/>
</dbReference>
<dbReference type="SUPFAM" id="SSF49899">
    <property type="entry name" value="Concanavalin A-like lectins/glucanases"/>
    <property type="match status" value="1"/>
</dbReference>
<evidence type="ECO:0000256" key="9">
    <source>
        <dbReference type="ARBA" id="ARBA00023319"/>
    </source>
</evidence>
<feature type="transmembrane region" description="Helical" evidence="11">
    <location>
        <begin position="259"/>
        <end position="285"/>
    </location>
</feature>
<dbReference type="GO" id="GO:0005102">
    <property type="term" value="F:signaling receptor binding"/>
    <property type="evidence" value="ECO:0007669"/>
    <property type="project" value="TreeGrafter"/>
</dbReference>
<dbReference type="InterPro" id="IPR003599">
    <property type="entry name" value="Ig_sub"/>
</dbReference>
<evidence type="ECO:0000313" key="14">
    <source>
        <dbReference type="EMBL" id="KAG9353183.1"/>
    </source>
</evidence>
<keyword evidence="7" id="KW-1015">Disulfide bond</keyword>
<feature type="domain" description="Ig-like" evidence="13">
    <location>
        <begin position="25"/>
        <end position="153"/>
    </location>
</feature>
<dbReference type="InterPro" id="IPR006574">
    <property type="entry name" value="PRY"/>
</dbReference>
<evidence type="ECO:0000313" key="15">
    <source>
        <dbReference type="Proteomes" id="UP000824540"/>
    </source>
</evidence>
<dbReference type="SUPFAM" id="SSF48726">
    <property type="entry name" value="Immunoglobulin"/>
    <property type="match status" value="2"/>
</dbReference>